<dbReference type="EMBL" id="JAEPRQ010000008">
    <property type="protein sequence ID" value="MBK4217662.1"/>
    <property type="molecule type" value="Genomic_DNA"/>
</dbReference>
<name>A0A934SGY8_9RHOB</name>
<dbReference type="NCBIfam" id="TIGR03865">
    <property type="entry name" value="PQQ_CXXCW"/>
    <property type="match status" value="1"/>
</dbReference>
<dbReference type="Proteomes" id="UP000640485">
    <property type="component" value="Unassembled WGS sequence"/>
</dbReference>
<dbReference type="PROSITE" id="PS50206">
    <property type="entry name" value="RHODANESE_3"/>
    <property type="match status" value="1"/>
</dbReference>
<comment type="caution">
    <text evidence="3">The sequence shown here is derived from an EMBL/GenBank/DDBJ whole genome shotgun (WGS) entry which is preliminary data.</text>
</comment>
<reference evidence="3" key="1">
    <citation type="submission" date="2021-01" db="EMBL/GenBank/DDBJ databases">
        <title>Paracoccus amoyensis sp. nov., isolated from the surface seawater along the coast of Xiamen Island, China.</title>
        <authorList>
            <person name="Lyu L."/>
        </authorList>
    </citation>
    <scope>NUCLEOTIDE SEQUENCE</scope>
    <source>
        <strain evidence="3">MJ17</strain>
    </source>
</reference>
<proteinExistence type="predicted"/>
<dbReference type="Gene3D" id="3.40.250.10">
    <property type="entry name" value="Rhodanese-like domain"/>
    <property type="match status" value="1"/>
</dbReference>
<dbReference type="CDD" id="cd00158">
    <property type="entry name" value="RHOD"/>
    <property type="match status" value="1"/>
</dbReference>
<keyword evidence="4" id="KW-1185">Reference proteome</keyword>
<evidence type="ECO:0000313" key="3">
    <source>
        <dbReference type="EMBL" id="MBK4217662.1"/>
    </source>
</evidence>
<gene>
    <name evidence="3" type="ORF">JJJ17_17155</name>
</gene>
<dbReference type="InterPro" id="IPR022376">
    <property type="entry name" value="PQQ_CXXCW"/>
</dbReference>
<evidence type="ECO:0000259" key="2">
    <source>
        <dbReference type="PROSITE" id="PS50206"/>
    </source>
</evidence>
<sequence length="200" mass="22026">MSNGRMRGLTILALGLLLASGLPPLHAEAPVSEAETGFRMHDYRAPVPATAPGATTVDWADVERLIDEKALLLDVVGLRNFRIRADGTWIASEARDSLPGAVWLPVVGWGKLEPWEEAYLTQSVEELTGNRRDTPIVIFCKVDCWLSWNTAKRLSALGYSQLYWFPDGTDLWADFGNPLARVEPYPVDPSIIPAPLVTGE</sequence>
<organism evidence="3 4">
    <name type="scientific">Paracoccus caeni</name>
    <dbReference type="NCBI Taxonomy" id="657651"/>
    <lineage>
        <taxon>Bacteria</taxon>
        <taxon>Pseudomonadati</taxon>
        <taxon>Pseudomonadota</taxon>
        <taxon>Alphaproteobacteria</taxon>
        <taxon>Rhodobacterales</taxon>
        <taxon>Paracoccaceae</taxon>
        <taxon>Paracoccus</taxon>
    </lineage>
</organism>
<evidence type="ECO:0000313" key="4">
    <source>
        <dbReference type="Proteomes" id="UP000640485"/>
    </source>
</evidence>
<dbReference type="AlphaFoldDB" id="A0A934SGY8"/>
<protein>
    <submittedName>
        <fullName evidence="3">PQQ-dependent catabolism-associated CXXCW motif protein</fullName>
    </submittedName>
</protein>
<dbReference type="InterPro" id="IPR036873">
    <property type="entry name" value="Rhodanese-like_dom_sf"/>
</dbReference>
<evidence type="ECO:0000256" key="1">
    <source>
        <dbReference type="SAM" id="SignalP"/>
    </source>
</evidence>
<dbReference type="SUPFAM" id="SSF52821">
    <property type="entry name" value="Rhodanese/Cell cycle control phosphatase"/>
    <property type="match status" value="1"/>
</dbReference>
<accession>A0A934SGY8</accession>
<dbReference type="Pfam" id="PF00581">
    <property type="entry name" value="Rhodanese"/>
    <property type="match status" value="1"/>
</dbReference>
<dbReference type="InterPro" id="IPR001763">
    <property type="entry name" value="Rhodanese-like_dom"/>
</dbReference>
<feature type="signal peptide" evidence="1">
    <location>
        <begin position="1"/>
        <end position="27"/>
    </location>
</feature>
<keyword evidence="1" id="KW-0732">Signal</keyword>
<feature type="domain" description="Rhodanese" evidence="2">
    <location>
        <begin position="98"/>
        <end position="181"/>
    </location>
</feature>
<feature type="chain" id="PRO_5037182542" evidence="1">
    <location>
        <begin position="28"/>
        <end position="200"/>
    </location>
</feature>